<proteinExistence type="predicted"/>
<accession>A0A0E9Q844</accession>
<reference evidence="1" key="2">
    <citation type="journal article" date="2015" name="Fish Shellfish Immunol.">
        <title>Early steps in the European eel (Anguilla anguilla)-Vibrio vulnificus interaction in the gills: Role of the RtxA13 toxin.</title>
        <authorList>
            <person name="Callol A."/>
            <person name="Pajuelo D."/>
            <person name="Ebbesson L."/>
            <person name="Teles M."/>
            <person name="MacKenzie S."/>
            <person name="Amaro C."/>
        </authorList>
    </citation>
    <scope>NUCLEOTIDE SEQUENCE</scope>
</reference>
<organism evidence="1">
    <name type="scientific">Anguilla anguilla</name>
    <name type="common">European freshwater eel</name>
    <name type="synonym">Muraena anguilla</name>
    <dbReference type="NCBI Taxonomy" id="7936"/>
    <lineage>
        <taxon>Eukaryota</taxon>
        <taxon>Metazoa</taxon>
        <taxon>Chordata</taxon>
        <taxon>Craniata</taxon>
        <taxon>Vertebrata</taxon>
        <taxon>Euteleostomi</taxon>
        <taxon>Actinopterygii</taxon>
        <taxon>Neopterygii</taxon>
        <taxon>Teleostei</taxon>
        <taxon>Anguilliformes</taxon>
        <taxon>Anguillidae</taxon>
        <taxon>Anguilla</taxon>
    </lineage>
</organism>
<sequence length="38" mass="4261">MTNLTCTDNFKTGQTRYLATLLQALITVFESSSFQTQS</sequence>
<dbReference type="EMBL" id="GBXM01096324">
    <property type="protein sequence ID" value="JAH12253.1"/>
    <property type="molecule type" value="Transcribed_RNA"/>
</dbReference>
<dbReference type="AlphaFoldDB" id="A0A0E9Q844"/>
<evidence type="ECO:0000313" key="1">
    <source>
        <dbReference type="EMBL" id="JAH12253.1"/>
    </source>
</evidence>
<reference evidence="1" key="1">
    <citation type="submission" date="2014-11" db="EMBL/GenBank/DDBJ databases">
        <authorList>
            <person name="Amaro Gonzalez C."/>
        </authorList>
    </citation>
    <scope>NUCLEOTIDE SEQUENCE</scope>
</reference>
<protein>
    <submittedName>
        <fullName evidence="1">Uncharacterized protein</fullName>
    </submittedName>
</protein>
<name>A0A0E9Q844_ANGAN</name>